<evidence type="ECO:0000313" key="3">
    <source>
        <dbReference type="Proteomes" id="UP000000305"/>
    </source>
</evidence>
<dbReference type="HOGENOM" id="CLU_2028996_0_0_1"/>
<evidence type="ECO:0000256" key="1">
    <source>
        <dbReference type="SAM" id="MobiDB-lite"/>
    </source>
</evidence>
<reference evidence="2 3" key="1">
    <citation type="journal article" date="2011" name="Science">
        <title>The ecoresponsive genome of Daphnia pulex.</title>
        <authorList>
            <person name="Colbourne J.K."/>
            <person name="Pfrender M.E."/>
            <person name="Gilbert D."/>
            <person name="Thomas W.K."/>
            <person name="Tucker A."/>
            <person name="Oakley T.H."/>
            <person name="Tokishita S."/>
            <person name="Aerts A."/>
            <person name="Arnold G.J."/>
            <person name="Basu M.K."/>
            <person name="Bauer D.J."/>
            <person name="Caceres C.E."/>
            <person name="Carmel L."/>
            <person name="Casola C."/>
            <person name="Choi J.H."/>
            <person name="Detter J.C."/>
            <person name="Dong Q."/>
            <person name="Dusheyko S."/>
            <person name="Eads B.D."/>
            <person name="Frohlich T."/>
            <person name="Geiler-Samerotte K.A."/>
            <person name="Gerlach D."/>
            <person name="Hatcher P."/>
            <person name="Jogdeo S."/>
            <person name="Krijgsveld J."/>
            <person name="Kriventseva E.V."/>
            <person name="Kultz D."/>
            <person name="Laforsch C."/>
            <person name="Lindquist E."/>
            <person name="Lopez J."/>
            <person name="Manak J.R."/>
            <person name="Muller J."/>
            <person name="Pangilinan J."/>
            <person name="Patwardhan R.P."/>
            <person name="Pitluck S."/>
            <person name="Pritham E.J."/>
            <person name="Rechtsteiner A."/>
            <person name="Rho M."/>
            <person name="Rogozin I.B."/>
            <person name="Sakarya O."/>
            <person name="Salamov A."/>
            <person name="Schaack S."/>
            <person name="Shapiro H."/>
            <person name="Shiga Y."/>
            <person name="Skalitzky C."/>
            <person name="Smith Z."/>
            <person name="Souvorov A."/>
            <person name="Sung W."/>
            <person name="Tang Z."/>
            <person name="Tsuchiya D."/>
            <person name="Tu H."/>
            <person name="Vos H."/>
            <person name="Wang M."/>
            <person name="Wolf Y.I."/>
            <person name="Yamagata H."/>
            <person name="Yamada T."/>
            <person name="Ye Y."/>
            <person name="Shaw J.R."/>
            <person name="Andrews J."/>
            <person name="Crease T.J."/>
            <person name="Tang H."/>
            <person name="Lucas S.M."/>
            <person name="Robertson H.M."/>
            <person name="Bork P."/>
            <person name="Koonin E.V."/>
            <person name="Zdobnov E.M."/>
            <person name="Grigoriev I.V."/>
            <person name="Lynch M."/>
            <person name="Boore J.L."/>
        </authorList>
    </citation>
    <scope>NUCLEOTIDE SEQUENCE [LARGE SCALE GENOMIC DNA]</scope>
</reference>
<organism evidence="2 3">
    <name type="scientific">Daphnia pulex</name>
    <name type="common">Water flea</name>
    <dbReference type="NCBI Taxonomy" id="6669"/>
    <lineage>
        <taxon>Eukaryota</taxon>
        <taxon>Metazoa</taxon>
        <taxon>Ecdysozoa</taxon>
        <taxon>Arthropoda</taxon>
        <taxon>Crustacea</taxon>
        <taxon>Branchiopoda</taxon>
        <taxon>Diplostraca</taxon>
        <taxon>Cladocera</taxon>
        <taxon>Anomopoda</taxon>
        <taxon>Daphniidae</taxon>
        <taxon>Daphnia</taxon>
    </lineage>
</organism>
<protein>
    <submittedName>
        <fullName evidence="2">Uncharacterized protein</fullName>
    </submittedName>
</protein>
<dbReference type="EMBL" id="GL732537">
    <property type="protein sequence ID" value="EFX83505.1"/>
    <property type="molecule type" value="Genomic_DNA"/>
</dbReference>
<dbReference type="Proteomes" id="UP000000305">
    <property type="component" value="Unassembled WGS sequence"/>
</dbReference>
<dbReference type="InParanoid" id="E9GAP1"/>
<gene>
    <name evidence="2" type="ORF">DAPPUDRAFT_100544</name>
</gene>
<proteinExistence type="predicted"/>
<dbReference type="AlphaFoldDB" id="E9GAP1"/>
<feature type="region of interest" description="Disordered" evidence="1">
    <location>
        <begin position="50"/>
        <end position="73"/>
    </location>
</feature>
<evidence type="ECO:0000313" key="2">
    <source>
        <dbReference type="EMBL" id="EFX83505.1"/>
    </source>
</evidence>
<sequence length="122" mass="13185">MGIIMMEEDDGIKDVTHAPSLREVSYDSSRSVAEIQDRLASGFLLHSRIDAGRSGGRSERQAAADDGGRRQSCVSRSRVIDDAHCRVLVQGVGPASVQCLPSVVSQEPARIVTLAAIRFSYK</sequence>
<feature type="compositionally biased region" description="Basic and acidic residues" evidence="1">
    <location>
        <begin position="50"/>
        <end position="69"/>
    </location>
</feature>
<accession>E9GAP1</accession>
<name>E9GAP1_DAPPU</name>
<dbReference type="KEGG" id="dpx:DAPPUDRAFT_100544"/>
<keyword evidence="3" id="KW-1185">Reference proteome</keyword>